<name>A0A1R1PHG0_ZANCU</name>
<evidence type="ECO:0000256" key="1">
    <source>
        <dbReference type="ARBA" id="ARBA00022679"/>
    </source>
</evidence>
<keyword evidence="10" id="KW-1185">Reference proteome</keyword>
<keyword evidence="2" id="KW-0548">Nucleotidyltransferase</keyword>
<organism evidence="9 10">
    <name type="scientific">Zancudomyces culisetae</name>
    <name type="common">Gut fungus</name>
    <name type="synonym">Smittium culisetae</name>
    <dbReference type="NCBI Taxonomy" id="1213189"/>
    <lineage>
        <taxon>Eukaryota</taxon>
        <taxon>Fungi</taxon>
        <taxon>Fungi incertae sedis</taxon>
        <taxon>Zoopagomycota</taxon>
        <taxon>Kickxellomycotina</taxon>
        <taxon>Harpellomycetes</taxon>
        <taxon>Harpellales</taxon>
        <taxon>Legeriomycetaceae</taxon>
        <taxon>Zancudomyces</taxon>
    </lineage>
</organism>
<dbReference type="AlphaFoldDB" id="A0A1R1PHG0"/>
<evidence type="ECO:0000256" key="7">
    <source>
        <dbReference type="SAM" id="MobiDB-lite"/>
    </source>
</evidence>
<dbReference type="Pfam" id="PF13975">
    <property type="entry name" value="gag-asp_proteas"/>
    <property type="match status" value="1"/>
</dbReference>
<keyword evidence="4" id="KW-0255">Endonuclease</keyword>
<feature type="compositionally biased region" description="Basic and acidic residues" evidence="7">
    <location>
        <begin position="317"/>
        <end position="331"/>
    </location>
</feature>
<dbReference type="Gene3D" id="2.40.70.10">
    <property type="entry name" value="Acid Proteases"/>
    <property type="match status" value="1"/>
</dbReference>
<accession>A0A1R1PHG0</accession>
<evidence type="ECO:0000259" key="8">
    <source>
        <dbReference type="PROSITE" id="PS50158"/>
    </source>
</evidence>
<feature type="region of interest" description="Disordered" evidence="7">
    <location>
        <begin position="300"/>
        <end position="331"/>
    </location>
</feature>
<dbReference type="Proteomes" id="UP000188320">
    <property type="component" value="Unassembled WGS sequence"/>
</dbReference>
<dbReference type="InterPro" id="IPR001878">
    <property type="entry name" value="Znf_CCHC"/>
</dbReference>
<evidence type="ECO:0000256" key="2">
    <source>
        <dbReference type="ARBA" id="ARBA00022695"/>
    </source>
</evidence>
<gene>
    <name evidence="9" type="ORF">AX774_g6149</name>
</gene>
<keyword evidence="5" id="KW-0479">Metal-binding</keyword>
<keyword evidence="4" id="KW-0378">Hydrolase</keyword>
<dbReference type="PANTHER" id="PTHR37984">
    <property type="entry name" value="PROTEIN CBG26694"/>
    <property type="match status" value="1"/>
</dbReference>
<evidence type="ECO:0000313" key="9">
    <source>
        <dbReference type="EMBL" id="OMH80414.1"/>
    </source>
</evidence>
<reference evidence="10" key="1">
    <citation type="submission" date="2017-01" db="EMBL/GenBank/DDBJ databases">
        <authorList>
            <person name="Wang Y."/>
            <person name="White M."/>
            <person name="Kvist S."/>
            <person name="Moncalvo J.-M."/>
        </authorList>
    </citation>
    <scope>NUCLEOTIDE SEQUENCE [LARGE SCALE GENOMIC DNA]</scope>
    <source>
        <strain evidence="10">COL-18-3</strain>
    </source>
</reference>
<dbReference type="GO" id="GO:0016779">
    <property type="term" value="F:nucleotidyltransferase activity"/>
    <property type="evidence" value="ECO:0007669"/>
    <property type="project" value="UniProtKB-KW"/>
</dbReference>
<keyword evidence="3" id="KW-0540">Nuclease</keyword>
<dbReference type="SUPFAM" id="SSF57756">
    <property type="entry name" value="Retrovirus zinc finger-like domains"/>
    <property type="match status" value="1"/>
</dbReference>
<dbReference type="InterPro" id="IPR021109">
    <property type="entry name" value="Peptidase_aspartic_dom_sf"/>
</dbReference>
<keyword evidence="5" id="KW-0863">Zinc-finger</keyword>
<feature type="domain" description="CCHC-type" evidence="8">
    <location>
        <begin position="262"/>
        <end position="276"/>
    </location>
</feature>
<dbReference type="SUPFAM" id="SSF50630">
    <property type="entry name" value="Acid proteases"/>
    <property type="match status" value="1"/>
</dbReference>
<dbReference type="SMART" id="SM00343">
    <property type="entry name" value="ZnF_C2HC"/>
    <property type="match status" value="1"/>
</dbReference>
<dbReference type="InterPro" id="IPR050951">
    <property type="entry name" value="Retrovirus_Pol_polyprotein"/>
</dbReference>
<evidence type="ECO:0000256" key="4">
    <source>
        <dbReference type="ARBA" id="ARBA00022759"/>
    </source>
</evidence>
<dbReference type="EMBL" id="LSSK01001197">
    <property type="protein sequence ID" value="OMH80414.1"/>
    <property type="molecule type" value="Genomic_DNA"/>
</dbReference>
<keyword evidence="1" id="KW-0808">Transferase</keyword>
<evidence type="ECO:0000256" key="6">
    <source>
        <dbReference type="SAM" id="Coils"/>
    </source>
</evidence>
<dbReference type="GO" id="GO:0004519">
    <property type="term" value="F:endonuclease activity"/>
    <property type="evidence" value="ECO:0007669"/>
    <property type="project" value="UniProtKB-KW"/>
</dbReference>
<comment type="caution">
    <text evidence="9">The sequence shown here is derived from an EMBL/GenBank/DDBJ whole genome shotgun (WGS) entry which is preliminary data.</text>
</comment>
<dbReference type="Gene3D" id="4.10.60.10">
    <property type="entry name" value="Zinc finger, CCHC-type"/>
    <property type="match status" value="1"/>
</dbReference>
<keyword evidence="6" id="KW-0175">Coiled coil</keyword>
<dbReference type="PANTHER" id="PTHR37984:SF5">
    <property type="entry name" value="PROTEIN NYNRIN-LIKE"/>
    <property type="match status" value="1"/>
</dbReference>
<feature type="coiled-coil region" evidence="6">
    <location>
        <begin position="201"/>
        <end position="228"/>
    </location>
</feature>
<evidence type="ECO:0000313" key="10">
    <source>
        <dbReference type="Proteomes" id="UP000188320"/>
    </source>
</evidence>
<dbReference type="GO" id="GO:0008270">
    <property type="term" value="F:zinc ion binding"/>
    <property type="evidence" value="ECO:0007669"/>
    <property type="project" value="UniProtKB-KW"/>
</dbReference>
<feature type="compositionally biased region" description="Basic and acidic residues" evidence="7">
    <location>
        <begin position="300"/>
        <end position="311"/>
    </location>
</feature>
<dbReference type="OrthoDB" id="1939000at2759"/>
<sequence>MTDKFQSARTLGMIRVEPFKGEELNADFAKWAKETSRDLLAGGVDEEKQRVRLLLTYMDGRARLARNAYYAELDDEKSKKKELEKISELITYFAPKFQQPNSEIILRQRLNDLKQVGSIEEYILQEEEIVGSVNFKDDFDRMYHFMSGLKKDVLKAVMSKNPRTFDDLKQNAINFVNETTTGTAMMNAGIKEAETPEYMDLDYIKTELEEQKEQLNAINLNYRNQNSSKRQKIVYTDPTNDRAPIDVYSKEGKEYIIRNRLCFNCGKHGHTSRECRGKVNGFQFAPRQINNNDKKWTEYREPPKIIDVDEKTESEENSDRYDSDDGTKTLPKNIEKETMELSLENKEDTKMIDFDKIFSLGNLKTDYNHPEITTKINNKNIKTLLDSGATSNFISVETTKNLNLKTYKVKDITIKLADGKNVQCDMQTSFDLTLNGTIIRTNAFVID</sequence>
<evidence type="ECO:0000256" key="3">
    <source>
        <dbReference type="ARBA" id="ARBA00022722"/>
    </source>
</evidence>
<dbReference type="PROSITE" id="PS50158">
    <property type="entry name" value="ZF_CCHC"/>
    <property type="match status" value="1"/>
</dbReference>
<dbReference type="GO" id="GO:0003676">
    <property type="term" value="F:nucleic acid binding"/>
    <property type="evidence" value="ECO:0007669"/>
    <property type="project" value="InterPro"/>
</dbReference>
<dbReference type="InterPro" id="IPR036875">
    <property type="entry name" value="Znf_CCHC_sf"/>
</dbReference>
<protein>
    <recommendedName>
        <fullName evidence="8">CCHC-type domain-containing protein</fullName>
    </recommendedName>
</protein>
<keyword evidence="5" id="KW-0862">Zinc</keyword>
<dbReference type="Pfam" id="PF00098">
    <property type="entry name" value="zf-CCHC"/>
    <property type="match status" value="1"/>
</dbReference>
<evidence type="ECO:0000256" key="5">
    <source>
        <dbReference type="PROSITE-ProRule" id="PRU00047"/>
    </source>
</evidence>
<proteinExistence type="predicted"/>
<dbReference type="CDD" id="cd00303">
    <property type="entry name" value="retropepsin_like"/>
    <property type="match status" value="1"/>
</dbReference>